<dbReference type="RefSeq" id="WP_237603702.1">
    <property type="nucleotide sequence ID" value="NZ_JAIRBA010000028.1"/>
</dbReference>
<evidence type="ECO:0000256" key="1">
    <source>
        <dbReference type="SAM" id="SignalP"/>
    </source>
</evidence>
<sequence length="273" mass="31645">MKTTTNLKFIAVASMMLLFNFSLFAQNANRPQYMSVTTNHWNMDKDDLSMSDWKALEKEYLQKVVSKNEHITSASFYTHLFSPDNTEVLYVQTYPSWEAMDKAAKRSAELEKQAWPDDKARANFFKKRNDYFAAYHSDEIYAPIDGAKLLPADNTKDLVLYVRKTYFTFPEDGSQKEFDEMRADNFAKVLSKNEYIKGYYPNVHAWGSDKTEYIEAFFVDSLCDMEKMFDKNGELISQAWPGDSGMERGKKWGKYFTGKHGDAAYTLIVELSK</sequence>
<reference evidence="2" key="1">
    <citation type="submission" date="2021-09" db="EMBL/GenBank/DDBJ databases">
        <title>Genome of Aequorivita sp. strain F47161.</title>
        <authorList>
            <person name="Wang Y."/>
        </authorList>
    </citation>
    <scope>NUCLEOTIDE SEQUENCE</scope>
    <source>
        <strain evidence="2">F47161</strain>
    </source>
</reference>
<organism evidence="2 3">
    <name type="scientific">Aequorivita vitellina</name>
    <dbReference type="NCBI Taxonomy" id="2874475"/>
    <lineage>
        <taxon>Bacteria</taxon>
        <taxon>Pseudomonadati</taxon>
        <taxon>Bacteroidota</taxon>
        <taxon>Flavobacteriia</taxon>
        <taxon>Flavobacteriales</taxon>
        <taxon>Flavobacteriaceae</taxon>
        <taxon>Aequorivita</taxon>
    </lineage>
</organism>
<protein>
    <recommendedName>
        <fullName evidence="4">NIPSNAP protein</fullName>
    </recommendedName>
</protein>
<feature type="signal peptide" evidence="1">
    <location>
        <begin position="1"/>
        <end position="25"/>
    </location>
</feature>
<evidence type="ECO:0000313" key="3">
    <source>
        <dbReference type="Proteomes" id="UP001139461"/>
    </source>
</evidence>
<keyword evidence="3" id="KW-1185">Reference proteome</keyword>
<keyword evidence="1" id="KW-0732">Signal</keyword>
<dbReference type="AlphaFoldDB" id="A0A9X1QYX6"/>
<evidence type="ECO:0008006" key="4">
    <source>
        <dbReference type="Google" id="ProtNLM"/>
    </source>
</evidence>
<feature type="chain" id="PRO_5040926179" description="NIPSNAP protein" evidence="1">
    <location>
        <begin position="26"/>
        <end position="273"/>
    </location>
</feature>
<gene>
    <name evidence="2" type="ORF">K8089_12875</name>
</gene>
<dbReference type="EMBL" id="JAIRBA010000028">
    <property type="protein sequence ID" value="MCG2419917.1"/>
    <property type="molecule type" value="Genomic_DNA"/>
</dbReference>
<accession>A0A9X1QYX6</accession>
<dbReference type="Proteomes" id="UP001139461">
    <property type="component" value="Unassembled WGS sequence"/>
</dbReference>
<proteinExistence type="predicted"/>
<name>A0A9X1QYX6_9FLAO</name>
<comment type="caution">
    <text evidence="2">The sequence shown here is derived from an EMBL/GenBank/DDBJ whole genome shotgun (WGS) entry which is preliminary data.</text>
</comment>
<evidence type="ECO:0000313" key="2">
    <source>
        <dbReference type="EMBL" id="MCG2419917.1"/>
    </source>
</evidence>